<accession>A0ABT1XP90</accession>
<protein>
    <submittedName>
        <fullName evidence="3">Uncharacterized protein</fullName>
    </submittedName>
</protein>
<dbReference type="Proteomes" id="UP001206067">
    <property type="component" value="Unassembled WGS sequence"/>
</dbReference>
<reference evidence="3 4" key="1">
    <citation type="submission" date="2022-08" db="EMBL/GenBank/DDBJ databases">
        <title>Polyphasic taxonomy analysis of Qipengyuania sp.RS5-5.</title>
        <authorList>
            <person name="Xamxidin M."/>
            <person name="Wu M."/>
        </authorList>
    </citation>
    <scope>NUCLEOTIDE SEQUENCE [LARGE SCALE GENOMIC DNA]</scope>
    <source>
        <strain evidence="3 4">RS5-5</strain>
    </source>
</reference>
<evidence type="ECO:0000313" key="3">
    <source>
        <dbReference type="EMBL" id="MCR2833478.1"/>
    </source>
</evidence>
<feature type="coiled-coil region" evidence="1">
    <location>
        <begin position="234"/>
        <end position="261"/>
    </location>
</feature>
<dbReference type="EMBL" id="JANKHH010000003">
    <property type="protein sequence ID" value="MCR2833478.1"/>
    <property type="molecule type" value="Genomic_DNA"/>
</dbReference>
<sequence length="309" mass="35817">MDYRELQNRVERLSSMAATAINSGRGDWRAIWSDLKEVDQAFRHVHFPDRDLRQSLRDIVQNTASALKAQRARYEEERSKRNSRYEKLGETSANHLSKIQRLVDAAAPTDEGSYMLAETFATLGANLVVRGALNLVFGETDEAKLALQQRNELLREAGTYFRDSKDEMLGKDKAAAHHLITEARSSVNADWEKWKELQTRAYQARQEQRGERAEKQRHWEERQQQWKVGQQEFLDKLNAALDRKRDQLAHQQSHLANLYEKRGDAWSESYKDKVDDWICEAKDRIDSLDAAIDDIAEKISEVEEKLRGS</sequence>
<organism evidence="3 4">
    <name type="scientific">Parerythrobacter lacustris</name>
    <dbReference type="NCBI Taxonomy" id="2969984"/>
    <lineage>
        <taxon>Bacteria</taxon>
        <taxon>Pseudomonadati</taxon>
        <taxon>Pseudomonadota</taxon>
        <taxon>Alphaproteobacteria</taxon>
        <taxon>Sphingomonadales</taxon>
        <taxon>Erythrobacteraceae</taxon>
        <taxon>Parerythrobacter</taxon>
    </lineage>
</organism>
<feature type="region of interest" description="Disordered" evidence="2">
    <location>
        <begin position="70"/>
        <end position="89"/>
    </location>
</feature>
<dbReference type="RefSeq" id="WP_257595242.1">
    <property type="nucleotide sequence ID" value="NZ_JANKHH010000003.1"/>
</dbReference>
<proteinExistence type="predicted"/>
<keyword evidence="4" id="KW-1185">Reference proteome</keyword>
<evidence type="ECO:0000313" key="4">
    <source>
        <dbReference type="Proteomes" id="UP001206067"/>
    </source>
</evidence>
<evidence type="ECO:0000256" key="2">
    <source>
        <dbReference type="SAM" id="MobiDB-lite"/>
    </source>
</evidence>
<evidence type="ECO:0000256" key="1">
    <source>
        <dbReference type="SAM" id="Coils"/>
    </source>
</evidence>
<comment type="caution">
    <text evidence="3">The sequence shown here is derived from an EMBL/GenBank/DDBJ whole genome shotgun (WGS) entry which is preliminary data.</text>
</comment>
<gene>
    <name evidence="3" type="ORF">NSO95_05945</name>
</gene>
<name>A0ABT1XP90_9SPHN</name>
<keyword evidence="1" id="KW-0175">Coiled coil</keyword>
<feature type="compositionally biased region" description="Basic and acidic residues" evidence="2">
    <location>
        <begin position="72"/>
        <end position="89"/>
    </location>
</feature>